<keyword evidence="7 10" id="KW-0472">Membrane</keyword>
<evidence type="ECO:0000256" key="10">
    <source>
        <dbReference type="RuleBase" id="RU365075"/>
    </source>
</evidence>
<dbReference type="SMART" id="SM01087">
    <property type="entry name" value="COG6"/>
    <property type="match status" value="1"/>
</dbReference>
<dbReference type="EMBL" id="RSCE01000003">
    <property type="protein sequence ID" value="RSH85072.1"/>
    <property type="molecule type" value="Genomic_DNA"/>
</dbReference>
<feature type="domain" description="Conserved oligomeric complex COG6 N-terminal" evidence="12">
    <location>
        <begin position="94"/>
        <end position="199"/>
    </location>
</feature>
<name>A0A427Y1W9_9TREE</name>
<feature type="domain" description="Conserved Oligomeric Golgi complex subunit 6 C-terminal" evidence="13">
    <location>
        <begin position="236"/>
        <end position="704"/>
    </location>
</feature>
<evidence type="ECO:0000256" key="11">
    <source>
        <dbReference type="SAM" id="MobiDB-lite"/>
    </source>
</evidence>
<comment type="function">
    <text evidence="10">Acts as component of the peripheral membrane COG complex that is involved in intra-Golgi protein trafficking. COG is located at the cis-Golgi, and regulates tethering of retrograde intra-Golgi vesicles and possibly a number of other membrane trafficking events.</text>
</comment>
<dbReference type="OrthoDB" id="272987at2759"/>
<comment type="subunit">
    <text evidence="10">Component of the conserved oligomeric Golgi complex.</text>
</comment>
<accession>A0A427Y1W9</accession>
<protein>
    <recommendedName>
        <fullName evidence="3 10">Conserved oligomeric Golgi complex subunit 6</fullName>
        <shortName evidence="10">COG complex subunit 6</shortName>
    </recommendedName>
    <alternativeName>
        <fullName evidence="8 10">Component of oligomeric Golgi complex 6</fullName>
    </alternativeName>
</protein>
<feature type="compositionally biased region" description="Low complexity" evidence="11">
    <location>
        <begin position="9"/>
        <end position="30"/>
    </location>
</feature>
<evidence type="ECO:0000256" key="6">
    <source>
        <dbReference type="ARBA" id="ARBA00023034"/>
    </source>
</evidence>
<evidence type="ECO:0000259" key="13">
    <source>
        <dbReference type="Pfam" id="PF20653"/>
    </source>
</evidence>
<dbReference type="Proteomes" id="UP000279236">
    <property type="component" value="Unassembled WGS sequence"/>
</dbReference>
<evidence type="ECO:0000256" key="7">
    <source>
        <dbReference type="ARBA" id="ARBA00023136"/>
    </source>
</evidence>
<gene>
    <name evidence="14" type="primary">COG6</name>
    <name evidence="14" type="ORF">EHS24_006662</name>
</gene>
<evidence type="ECO:0000256" key="3">
    <source>
        <dbReference type="ARBA" id="ARBA00020973"/>
    </source>
</evidence>
<evidence type="ECO:0000313" key="15">
    <source>
        <dbReference type="Proteomes" id="UP000279236"/>
    </source>
</evidence>
<dbReference type="RefSeq" id="XP_028478520.1">
    <property type="nucleotide sequence ID" value="XM_028622068.1"/>
</dbReference>
<evidence type="ECO:0000256" key="4">
    <source>
        <dbReference type="ARBA" id="ARBA00022448"/>
    </source>
</evidence>
<evidence type="ECO:0000256" key="1">
    <source>
        <dbReference type="ARBA" id="ARBA00004395"/>
    </source>
</evidence>
<evidence type="ECO:0000256" key="9">
    <source>
        <dbReference type="ARBA" id="ARBA00043873"/>
    </source>
</evidence>
<comment type="similarity">
    <text evidence="2 10">Belongs to the COG6 family.</text>
</comment>
<keyword evidence="15" id="KW-1185">Reference proteome</keyword>
<dbReference type="InterPro" id="IPR010490">
    <property type="entry name" value="COG6"/>
</dbReference>
<evidence type="ECO:0000256" key="8">
    <source>
        <dbReference type="ARBA" id="ARBA00031348"/>
    </source>
</evidence>
<sequence>MATMPPAPRSLLAPSPASASGSSTPVPTASRNNPISLRIYKAIGTNFDDRASREALEIASSFYSSKGKAKADATSSAASDGDDIVPVRRTLRGQSAATARKNLKRDVEARLAGGSQRFLEAFGEVDSKLDVLREHMLDMQSRCDQVQAELDQANSGTKYLLERADGLRSQRSSAQLRTSLVSFFLHRFTLSAAEEAALNASALDLNQNLFDALDRVEAIRHDCRALLGGDDEMSMQAGLDIMAATGVQLEAGYAKIHRWLEFQFRQMTREAQLEVSSVMREAVKRLGKRPALLKDALQVLTTTRQGAILTAFLDALTRGGPNGLPRPIEIHAHDPTRYVGDMLAWVHQATASEHELLESLFGVGRNRVRMVGEERSAERSEAEQMVSDALDKNLDGLGRPLKLRIEQTIKSQEGIIMTYRIVNLVQFYLVTMRKTIGPGAVLSQALQELYDYADAAFFGTLQAQGRSLLRFLHPPDANLSPPLALRDSCQVLREIIAVYDTSLVDPHERETDFAKLLDAAVDPAVEMCERMADLRKQSTVTGAWDKDVFLVNCLEYLQHTLEAYAFTAPRVTLLQEQVAQHVESMTFEHHGKLLEQCGLGPVLKAMRTRPAETPLSRLPGATPKELTSALTQFSSFLTSHDPLTSPRLALLANPRLAEGIHRTALRRISEAYAEIADHVLDKKEGYEFAETLLRRGRDEVEVALGVADA</sequence>
<dbReference type="GeneID" id="39591205"/>
<evidence type="ECO:0000259" key="12">
    <source>
        <dbReference type="Pfam" id="PF06419"/>
    </source>
</evidence>
<dbReference type="GO" id="GO:0015031">
    <property type="term" value="P:protein transport"/>
    <property type="evidence" value="ECO:0007669"/>
    <property type="project" value="UniProtKB-KW"/>
</dbReference>
<dbReference type="PANTHER" id="PTHR21506:SF0">
    <property type="entry name" value="CONSERVED OLIGOMERIC GOLGI COMPLEX SUBUNIT 6"/>
    <property type="match status" value="1"/>
</dbReference>
<dbReference type="PANTHER" id="PTHR21506">
    <property type="entry name" value="COMPONENT OF OLIGOMERIC GOLGI COMPLEX 6"/>
    <property type="match status" value="1"/>
</dbReference>
<evidence type="ECO:0000256" key="2">
    <source>
        <dbReference type="ARBA" id="ARBA00011023"/>
    </source>
</evidence>
<reference evidence="14 15" key="1">
    <citation type="submission" date="2018-11" db="EMBL/GenBank/DDBJ databases">
        <title>Genome sequence of Apiotrichum porosum DSM 27194.</title>
        <authorList>
            <person name="Aliyu H."/>
            <person name="Gorte O."/>
            <person name="Ochsenreither K."/>
        </authorList>
    </citation>
    <scope>NUCLEOTIDE SEQUENCE [LARGE SCALE GENOMIC DNA]</scope>
    <source>
        <strain evidence="14 15">DSM 27194</strain>
    </source>
</reference>
<evidence type="ECO:0000313" key="14">
    <source>
        <dbReference type="EMBL" id="RSH85072.1"/>
    </source>
</evidence>
<comment type="caution">
    <text evidence="14">The sequence shown here is derived from an EMBL/GenBank/DDBJ whole genome shotgun (WGS) entry which is preliminary data.</text>
</comment>
<keyword evidence="6 10" id="KW-0333">Golgi apparatus</keyword>
<evidence type="ECO:0000256" key="5">
    <source>
        <dbReference type="ARBA" id="ARBA00022927"/>
    </source>
</evidence>
<dbReference type="GO" id="GO:0017119">
    <property type="term" value="C:Golgi transport complex"/>
    <property type="evidence" value="ECO:0007669"/>
    <property type="project" value="UniProtKB-UniRule"/>
</dbReference>
<dbReference type="InterPro" id="IPR048368">
    <property type="entry name" value="COG6_N"/>
</dbReference>
<comment type="function">
    <text evidence="9">Acts as a component of the peripheral membrane COG complex that is involved in intra-Golgi protein trafficking. COG is located at the cis-Golgi, and regulates tethering of retrograde intra-Golgi vesicles and possibly a number of other membrane trafficking events.</text>
</comment>
<keyword evidence="5 10" id="KW-0653">Protein transport</keyword>
<dbReference type="AlphaFoldDB" id="A0A427Y1W9"/>
<dbReference type="GO" id="GO:0006891">
    <property type="term" value="P:intra-Golgi vesicle-mediated transport"/>
    <property type="evidence" value="ECO:0007669"/>
    <property type="project" value="UniProtKB-UniRule"/>
</dbReference>
<organism evidence="14 15">
    <name type="scientific">Apiotrichum porosum</name>
    <dbReference type="NCBI Taxonomy" id="105984"/>
    <lineage>
        <taxon>Eukaryota</taxon>
        <taxon>Fungi</taxon>
        <taxon>Dikarya</taxon>
        <taxon>Basidiomycota</taxon>
        <taxon>Agaricomycotina</taxon>
        <taxon>Tremellomycetes</taxon>
        <taxon>Trichosporonales</taxon>
        <taxon>Trichosporonaceae</taxon>
        <taxon>Apiotrichum</taxon>
    </lineage>
</organism>
<proteinExistence type="inferred from homology"/>
<dbReference type="InterPro" id="IPR048369">
    <property type="entry name" value="COG6_C"/>
</dbReference>
<dbReference type="Pfam" id="PF20653">
    <property type="entry name" value="COG6_C"/>
    <property type="match status" value="1"/>
</dbReference>
<keyword evidence="4 10" id="KW-0813">Transport</keyword>
<dbReference type="GO" id="GO:0000139">
    <property type="term" value="C:Golgi membrane"/>
    <property type="evidence" value="ECO:0007669"/>
    <property type="project" value="UniProtKB-SubCell"/>
</dbReference>
<dbReference type="STRING" id="105984.A0A427Y1W9"/>
<feature type="region of interest" description="Disordered" evidence="11">
    <location>
        <begin position="1"/>
        <end position="32"/>
    </location>
</feature>
<comment type="subcellular location">
    <subcellularLocation>
        <location evidence="1 10">Golgi apparatus membrane</location>
        <topology evidence="1 10">Peripheral membrane protein</topology>
    </subcellularLocation>
</comment>
<dbReference type="Pfam" id="PF06419">
    <property type="entry name" value="COG6_N"/>
    <property type="match status" value="1"/>
</dbReference>